<dbReference type="FunFam" id="1.10.287.950:FF:000001">
    <property type="entry name" value="Methyl-accepting chemotaxis sensory transducer"/>
    <property type="match status" value="1"/>
</dbReference>
<organism evidence="9 10">
    <name type="scientific">Paracidovorax cattleyae</name>
    <dbReference type="NCBI Taxonomy" id="80868"/>
    <lineage>
        <taxon>Bacteria</taxon>
        <taxon>Pseudomonadati</taxon>
        <taxon>Pseudomonadota</taxon>
        <taxon>Betaproteobacteria</taxon>
        <taxon>Burkholderiales</taxon>
        <taxon>Comamonadaceae</taxon>
        <taxon>Paracidovorax</taxon>
    </lineage>
</organism>
<evidence type="ECO:0000313" key="10">
    <source>
        <dbReference type="Proteomes" id="UP000199317"/>
    </source>
</evidence>
<dbReference type="CDD" id="cd06225">
    <property type="entry name" value="HAMP"/>
    <property type="match status" value="1"/>
</dbReference>
<keyword evidence="6" id="KW-1133">Transmembrane helix</keyword>
<feature type="transmembrane region" description="Helical" evidence="6">
    <location>
        <begin position="194"/>
        <end position="214"/>
    </location>
</feature>
<dbReference type="RefSeq" id="WP_092832044.1">
    <property type="nucleotide sequence ID" value="NZ_CP028290.1"/>
</dbReference>
<name>A0A1H0L9J4_9BURK</name>
<dbReference type="PRINTS" id="PR00260">
    <property type="entry name" value="CHEMTRNSDUCR"/>
</dbReference>
<evidence type="ECO:0000256" key="4">
    <source>
        <dbReference type="PROSITE-ProRule" id="PRU00284"/>
    </source>
</evidence>
<dbReference type="InterPro" id="IPR004090">
    <property type="entry name" value="Chemotax_Me-accpt_rcpt"/>
</dbReference>
<evidence type="ECO:0000256" key="6">
    <source>
        <dbReference type="SAM" id="Phobius"/>
    </source>
</evidence>
<evidence type="ECO:0000256" key="3">
    <source>
        <dbReference type="ARBA" id="ARBA00029447"/>
    </source>
</evidence>
<dbReference type="AlphaFoldDB" id="A0A1H0L9J4"/>
<dbReference type="InterPro" id="IPR003660">
    <property type="entry name" value="HAMP_dom"/>
</dbReference>
<dbReference type="PROSITE" id="PS50885">
    <property type="entry name" value="HAMP"/>
    <property type="match status" value="1"/>
</dbReference>
<dbReference type="GO" id="GO:0007165">
    <property type="term" value="P:signal transduction"/>
    <property type="evidence" value="ECO:0007669"/>
    <property type="project" value="UniProtKB-KW"/>
</dbReference>
<dbReference type="Proteomes" id="UP000199317">
    <property type="component" value="Unassembled WGS sequence"/>
</dbReference>
<dbReference type="InterPro" id="IPR004089">
    <property type="entry name" value="MCPsignal_dom"/>
</dbReference>
<dbReference type="InterPro" id="IPR024478">
    <property type="entry name" value="HlyB_4HB_MCP"/>
</dbReference>
<dbReference type="EMBL" id="FNJL01000002">
    <property type="protein sequence ID" value="SDO64939.1"/>
    <property type="molecule type" value="Genomic_DNA"/>
</dbReference>
<accession>A0A1H0L9J4</accession>
<dbReference type="Pfam" id="PF00672">
    <property type="entry name" value="HAMP"/>
    <property type="match status" value="1"/>
</dbReference>
<feature type="transmembrane region" description="Helical" evidence="6">
    <location>
        <begin position="12"/>
        <end position="31"/>
    </location>
</feature>
<feature type="domain" description="HAMP" evidence="8">
    <location>
        <begin position="215"/>
        <end position="267"/>
    </location>
</feature>
<evidence type="ECO:0000256" key="5">
    <source>
        <dbReference type="SAM" id="MobiDB-lite"/>
    </source>
</evidence>
<keyword evidence="10" id="KW-1185">Reference proteome</keyword>
<dbReference type="SMART" id="SM00304">
    <property type="entry name" value="HAMP"/>
    <property type="match status" value="1"/>
</dbReference>
<dbReference type="InterPro" id="IPR051310">
    <property type="entry name" value="MCP_chemotaxis"/>
</dbReference>
<evidence type="ECO:0000259" key="8">
    <source>
        <dbReference type="PROSITE" id="PS50885"/>
    </source>
</evidence>
<comment type="subcellular location">
    <subcellularLocation>
        <location evidence="1">Membrane</location>
    </subcellularLocation>
</comment>
<sequence length="599" mass="62613">MNFSHIKLAPRLGLAFAAMVVLSVFLGLFSLRQMSQLQEQTSTVVDNNLPSVMILSEYRRNLDLMRRVEALLLLETPDKEQGEYRASFDKTVAKFEELNRTYVEPTLIGSPGEAALAAAFKKDLAAYIAAASRIRTSAQDRGQHAELLNHMLNTTRGLYFSTSEQLDKVIQYNVDQAKDASSLAVQILDSGRSWLVVTMVAAAAIAALLAVVIVRSIVHPLDRAIDAAQQVAQGNLAVELRSDGRDEVSRLLRTLVDMRDTLARITGDVRRNAEGVATASAQIAQGNGDLSARTEQQAASLQQAAASMEQLGATVRQNAESARQASQLAASASGIASQGGEVVGEVVETMKGINEASRRIGDIIGTIDGIAFQTNILALNAAVEAARAGEQGRGFAVVAGEVRSLAQRSAEAAKEIKSLIGNSVERVEQGTVLVDKAGATMTEVVNSIRRVTDIVAEISAASSEQSDGVAQVGAAVTQMDQATQQNAALVEESAAAAGSLKTQAEQLVQAVAFFRTAPGAAVARSAPVAPMPAAAPVAMVAAPVPARARPAQAPAVKSAPPARAAAPKARIGASAAPAASGASRPAPRAAGGEDEWESF</sequence>
<feature type="domain" description="Methyl-accepting transducer" evidence="7">
    <location>
        <begin position="272"/>
        <end position="501"/>
    </location>
</feature>
<evidence type="ECO:0000313" key="9">
    <source>
        <dbReference type="EMBL" id="SDO64939.1"/>
    </source>
</evidence>
<dbReference type="CDD" id="cd11386">
    <property type="entry name" value="MCP_signal"/>
    <property type="match status" value="1"/>
</dbReference>
<dbReference type="OrthoDB" id="8821314at2"/>
<keyword evidence="2" id="KW-0488">Methylation</keyword>
<dbReference type="PANTHER" id="PTHR43531:SF14">
    <property type="entry name" value="METHYL-ACCEPTING CHEMOTAXIS PROTEIN I-RELATED"/>
    <property type="match status" value="1"/>
</dbReference>
<keyword evidence="4" id="KW-0807">Transducer</keyword>
<gene>
    <name evidence="9" type="ORF">SAMN04489708_102110</name>
</gene>
<keyword evidence="6" id="KW-0812">Transmembrane</keyword>
<feature type="region of interest" description="Disordered" evidence="5">
    <location>
        <begin position="551"/>
        <end position="599"/>
    </location>
</feature>
<proteinExistence type="inferred from homology"/>
<comment type="similarity">
    <text evidence="3">Belongs to the methyl-accepting chemotaxis (MCP) protein family.</text>
</comment>
<dbReference type="PANTHER" id="PTHR43531">
    <property type="entry name" value="PROTEIN ICFG"/>
    <property type="match status" value="1"/>
</dbReference>
<feature type="compositionally biased region" description="Low complexity" evidence="5">
    <location>
        <begin position="551"/>
        <end position="590"/>
    </location>
</feature>
<keyword evidence="6" id="KW-0472">Membrane</keyword>
<protein>
    <submittedName>
        <fullName evidence="9">Methyl-accepting chemotaxis protein</fullName>
    </submittedName>
</protein>
<evidence type="ECO:0000256" key="2">
    <source>
        <dbReference type="ARBA" id="ARBA00022481"/>
    </source>
</evidence>
<dbReference type="GO" id="GO:0006935">
    <property type="term" value="P:chemotaxis"/>
    <property type="evidence" value="ECO:0007669"/>
    <property type="project" value="InterPro"/>
</dbReference>
<dbReference type="SUPFAM" id="SSF58104">
    <property type="entry name" value="Methyl-accepting chemotaxis protein (MCP) signaling domain"/>
    <property type="match status" value="1"/>
</dbReference>
<dbReference type="PROSITE" id="PS50111">
    <property type="entry name" value="CHEMOTAXIS_TRANSDUC_2"/>
    <property type="match status" value="1"/>
</dbReference>
<dbReference type="GO" id="GO:0005886">
    <property type="term" value="C:plasma membrane"/>
    <property type="evidence" value="ECO:0007669"/>
    <property type="project" value="TreeGrafter"/>
</dbReference>
<reference evidence="10" key="1">
    <citation type="submission" date="2016-10" db="EMBL/GenBank/DDBJ databases">
        <authorList>
            <person name="Varghese N."/>
            <person name="Submissions S."/>
        </authorList>
    </citation>
    <scope>NUCLEOTIDE SEQUENCE [LARGE SCALE GENOMIC DNA]</scope>
    <source>
        <strain evidence="10">DSM 17101</strain>
    </source>
</reference>
<dbReference type="Gene3D" id="1.10.287.950">
    <property type="entry name" value="Methyl-accepting chemotaxis protein"/>
    <property type="match status" value="1"/>
</dbReference>
<evidence type="ECO:0000259" key="7">
    <source>
        <dbReference type="PROSITE" id="PS50111"/>
    </source>
</evidence>
<dbReference type="GO" id="GO:0004888">
    <property type="term" value="F:transmembrane signaling receptor activity"/>
    <property type="evidence" value="ECO:0007669"/>
    <property type="project" value="InterPro"/>
</dbReference>
<dbReference type="SMART" id="SM00283">
    <property type="entry name" value="MA"/>
    <property type="match status" value="1"/>
</dbReference>
<dbReference type="Pfam" id="PF00015">
    <property type="entry name" value="MCPsignal"/>
    <property type="match status" value="1"/>
</dbReference>
<evidence type="ECO:0000256" key="1">
    <source>
        <dbReference type="ARBA" id="ARBA00004370"/>
    </source>
</evidence>
<dbReference type="Pfam" id="PF12729">
    <property type="entry name" value="4HB_MCP_1"/>
    <property type="match status" value="1"/>
</dbReference>